<dbReference type="InterPro" id="IPR036398">
    <property type="entry name" value="CA_dom_sf"/>
</dbReference>
<dbReference type="Proteomes" id="UP000663889">
    <property type="component" value="Unassembled WGS sequence"/>
</dbReference>
<dbReference type="GO" id="GO:0006730">
    <property type="term" value="P:one-carbon metabolic process"/>
    <property type="evidence" value="ECO:0007669"/>
    <property type="project" value="TreeGrafter"/>
</dbReference>
<proteinExistence type="inferred from homology"/>
<dbReference type="Pfam" id="PF00194">
    <property type="entry name" value="Carb_anhydrase"/>
    <property type="match status" value="1"/>
</dbReference>
<dbReference type="GO" id="GO:0008270">
    <property type="term" value="F:zinc ion binding"/>
    <property type="evidence" value="ECO:0007669"/>
    <property type="project" value="InterPro"/>
</dbReference>
<dbReference type="PROSITE" id="PS51144">
    <property type="entry name" value="ALPHA_CA_2"/>
    <property type="match status" value="1"/>
</dbReference>
<dbReference type="EMBL" id="CAJOBE010013107">
    <property type="protein sequence ID" value="CAF4160021.1"/>
    <property type="molecule type" value="Genomic_DNA"/>
</dbReference>
<dbReference type="InterPro" id="IPR001148">
    <property type="entry name" value="CA_dom"/>
</dbReference>
<evidence type="ECO:0000313" key="5">
    <source>
        <dbReference type="EMBL" id="CAF4104769.1"/>
    </source>
</evidence>
<comment type="caution">
    <text evidence="4">The sequence shown here is derived from an EMBL/GenBank/DDBJ whole genome shotgun (WGS) entry which is preliminary data.</text>
</comment>
<evidence type="ECO:0000313" key="3">
    <source>
        <dbReference type="EMBL" id="CAF0965623.1"/>
    </source>
</evidence>
<evidence type="ECO:0000313" key="6">
    <source>
        <dbReference type="EMBL" id="CAF4160021.1"/>
    </source>
</evidence>
<dbReference type="SUPFAM" id="SSF51069">
    <property type="entry name" value="Carbonic anhydrase"/>
    <property type="match status" value="1"/>
</dbReference>
<reference evidence="4" key="1">
    <citation type="submission" date="2021-02" db="EMBL/GenBank/DDBJ databases">
        <authorList>
            <person name="Nowell W R."/>
        </authorList>
    </citation>
    <scope>NUCLEOTIDE SEQUENCE</scope>
</reference>
<gene>
    <name evidence="6" type="ORF">FNK824_LOCUS34138</name>
    <name evidence="5" type="ORF">OTI717_LOCUS34275</name>
    <name evidence="3" type="ORF">RFH988_LOCUS12357</name>
    <name evidence="4" type="ORF">SEV965_LOCUS12765</name>
</gene>
<comment type="similarity">
    <text evidence="1">Belongs to the alpha-carbonic anhydrase family.</text>
</comment>
<feature type="domain" description="Alpha-carbonic anhydrase" evidence="2">
    <location>
        <begin position="38"/>
        <end position="300"/>
    </location>
</feature>
<dbReference type="Gene3D" id="3.10.200.10">
    <property type="entry name" value="Alpha carbonic anhydrase"/>
    <property type="match status" value="1"/>
</dbReference>
<dbReference type="AlphaFoldDB" id="A0A814JKY4"/>
<organism evidence="4 7">
    <name type="scientific">Rotaria sordida</name>
    <dbReference type="NCBI Taxonomy" id="392033"/>
    <lineage>
        <taxon>Eukaryota</taxon>
        <taxon>Metazoa</taxon>
        <taxon>Spiralia</taxon>
        <taxon>Gnathifera</taxon>
        <taxon>Rotifera</taxon>
        <taxon>Eurotatoria</taxon>
        <taxon>Bdelloidea</taxon>
        <taxon>Philodinida</taxon>
        <taxon>Philodinidae</taxon>
        <taxon>Rotaria</taxon>
    </lineage>
</organism>
<evidence type="ECO:0000256" key="1">
    <source>
        <dbReference type="ARBA" id="ARBA00010718"/>
    </source>
</evidence>
<dbReference type="PANTHER" id="PTHR18952">
    <property type="entry name" value="CARBONIC ANHYDRASE"/>
    <property type="match status" value="1"/>
</dbReference>
<evidence type="ECO:0000259" key="2">
    <source>
        <dbReference type="PROSITE" id="PS51144"/>
    </source>
</evidence>
<dbReference type="Proteomes" id="UP000663823">
    <property type="component" value="Unassembled WGS sequence"/>
</dbReference>
<protein>
    <recommendedName>
        <fullName evidence="2">Alpha-carbonic anhydrase domain-containing protein</fullName>
    </recommendedName>
</protein>
<dbReference type="Proteomes" id="UP000663882">
    <property type="component" value="Unassembled WGS sequence"/>
</dbReference>
<evidence type="ECO:0000313" key="4">
    <source>
        <dbReference type="EMBL" id="CAF1039787.1"/>
    </source>
</evidence>
<sequence>MILKYLLLFIIVQYYIVIINSNIDIEHAASFVRREIWNWWDYTDGVSGPAAWGFYFPICDAGRFQSPINIESRHLIFDYQLRPIYINNSDNVHGILRNDGRNLYIIIPYHSNSNIHISGGPLQYEYRPVEIYIRLAPPTIGDEMPRGSEHQIDNRSFHGEIQLVAYNTDLYKDYAQAQTSPKGIVIVSSMLMLGGDTSAQLRYVLNHAELLNNTYRPSDIEINNLNLKELMPFSSEYMTYEGSLTWPGCFESVTWIIFNEYQQILSTYLQTLFTNTLRFVNNRRSLIIDTSAHRNVRTNIGFQQWFRSSTSSTCYPVNNIIEYQINNDFERT</sequence>
<dbReference type="EMBL" id="CAJOAX010012037">
    <property type="protein sequence ID" value="CAF4104769.1"/>
    <property type="molecule type" value="Genomic_DNA"/>
</dbReference>
<dbReference type="Proteomes" id="UP000663874">
    <property type="component" value="Unassembled WGS sequence"/>
</dbReference>
<dbReference type="PANTHER" id="PTHR18952:SF208">
    <property type="entry name" value="CARBONIC ANHYDRASE XA-RELATED"/>
    <property type="match status" value="1"/>
</dbReference>
<accession>A0A814JKY4</accession>
<dbReference type="GO" id="GO:0004089">
    <property type="term" value="F:carbonate dehydratase activity"/>
    <property type="evidence" value="ECO:0007669"/>
    <property type="project" value="InterPro"/>
</dbReference>
<dbReference type="InterPro" id="IPR023561">
    <property type="entry name" value="Carbonic_anhydrase_a-class"/>
</dbReference>
<name>A0A814JKY4_9BILA</name>
<evidence type="ECO:0000313" key="7">
    <source>
        <dbReference type="Proteomes" id="UP000663889"/>
    </source>
</evidence>
<dbReference type="SMART" id="SM01057">
    <property type="entry name" value="Carb_anhydrase"/>
    <property type="match status" value="1"/>
</dbReference>
<dbReference type="EMBL" id="CAJNOO010000512">
    <property type="protein sequence ID" value="CAF0965623.1"/>
    <property type="molecule type" value="Genomic_DNA"/>
</dbReference>
<dbReference type="EMBL" id="CAJNOU010000586">
    <property type="protein sequence ID" value="CAF1039787.1"/>
    <property type="molecule type" value="Genomic_DNA"/>
</dbReference>
<dbReference type="OrthoDB" id="5978072at2759"/>